<keyword evidence="2" id="KW-1185">Reference proteome</keyword>
<comment type="caution">
    <text evidence="1">The sequence shown here is derived from an EMBL/GenBank/DDBJ whole genome shotgun (WGS) entry which is preliminary data.</text>
</comment>
<protein>
    <submittedName>
        <fullName evidence="1">Uncharacterized protein</fullName>
    </submittedName>
</protein>
<dbReference type="Proteomes" id="UP001497680">
    <property type="component" value="Unassembled WGS sequence"/>
</dbReference>
<evidence type="ECO:0000313" key="2">
    <source>
        <dbReference type="Proteomes" id="UP001497680"/>
    </source>
</evidence>
<gene>
    <name evidence="1" type="ORF">F4821DRAFT_35732</name>
</gene>
<proteinExistence type="predicted"/>
<evidence type="ECO:0000313" key="1">
    <source>
        <dbReference type="EMBL" id="KAI6090054.1"/>
    </source>
</evidence>
<reference evidence="1 2" key="1">
    <citation type="journal article" date="2022" name="New Phytol.">
        <title>Ecological generalism drives hyperdiversity of secondary metabolite gene clusters in xylarialean endophytes.</title>
        <authorList>
            <person name="Franco M.E.E."/>
            <person name="Wisecaver J.H."/>
            <person name="Arnold A.E."/>
            <person name="Ju Y.M."/>
            <person name="Slot J.C."/>
            <person name="Ahrendt S."/>
            <person name="Moore L.P."/>
            <person name="Eastman K.E."/>
            <person name="Scott K."/>
            <person name="Konkel Z."/>
            <person name="Mondo S.J."/>
            <person name="Kuo A."/>
            <person name="Hayes R.D."/>
            <person name="Haridas S."/>
            <person name="Andreopoulos B."/>
            <person name="Riley R."/>
            <person name="LaButti K."/>
            <person name="Pangilinan J."/>
            <person name="Lipzen A."/>
            <person name="Amirebrahimi M."/>
            <person name="Yan J."/>
            <person name="Adam C."/>
            <person name="Keymanesh K."/>
            <person name="Ng V."/>
            <person name="Louie K."/>
            <person name="Northen T."/>
            <person name="Drula E."/>
            <person name="Henrissat B."/>
            <person name="Hsieh H.M."/>
            <person name="Youens-Clark K."/>
            <person name="Lutzoni F."/>
            <person name="Miadlikowska J."/>
            <person name="Eastwood D.C."/>
            <person name="Hamelin R.C."/>
            <person name="Grigoriev I.V."/>
            <person name="U'Ren J.M."/>
        </authorList>
    </citation>
    <scope>NUCLEOTIDE SEQUENCE [LARGE SCALE GENOMIC DNA]</scope>
    <source>
        <strain evidence="1 2">ER1909</strain>
    </source>
</reference>
<dbReference type="EMBL" id="MU394292">
    <property type="protein sequence ID" value="KAI6090054.1"/>
    <property type="molecule type" value="Genomic_DNA"/>
</dbReference>
<sequence>MARAACIVRFLSTLNHSANPVVSNSNPTQDPNLRTGTNLAISWCGFHSGREDKRIYRRNISRCVTARTAQYKIRGRPVPETFLKCRVGYITSNFADNVCIRTWQKSARRQGTRRPMEHTRPAMIINLHTPVDLRCVRRVDGLGRPRRHHKERLGSSFLTTWIS</sequence>
<name>A0ACC0DBH2_9PEZI</name>
<accession>A0ACC0DBH2</accession>
<organism evidence="1 2">
    <name type="scientific">Hypoxylon rubiginosum</name>
    <dbReference type="NCBI Taxonomy" id="110542"/>
    <lineage>
        <taxon>Eukaryota</taxon>
        <taxon>Fungi</taxon>
        <taxon>Dikarya</taxon>
        <taxon>Ascomycota</taxon>
        <taxon>Pezizomycotina</taxon>
        <taxon>Sordariomycetes</taxon>
        <taxon>Xylariomycetidae</taxon>
        <taxon>Xylariales</taxon>
        <taxon>Hypoxylaceae</taxon>
        <taxon>Hypoxylon</taxon>
    </lineage>
</organism>